<dbReference type="InterPro" id="IPR029058">
    <property type="entry name" value="AB_hydrolase_fold"/>
</dbReference>
<dbReference type="CDD" id="cd03801">
    <property type="entry name" value="GT4_PimA-like"/>
    <property type="match status" value="1"/>
</dbReference>
<dbReference type="PANTHER" id="PTHR45947:SF3">
    <property type="entry name" value="SULFOQUINOVOSYL TRANSFERASE SQD2"/>
    <property type="match status" value="1"/>
</dbReference>
<keyword evidence="4" id="KW-1185">Reference proteome</keyword>
<keyword evidence="1" id="KW-0808">Transferase</keyword>
<dbReference type="Pfam" id="PF00534">
    <property type="entry name" value="Glycos_transf_1"/>
    <property type="match status" value="1"/>
</dbReference>
<dbReference type="SUPFAM" id="SSF53474">
    <property type="entry name" value="alpha/beta-Hydrolases"/>
    <property type="match status" value="1"/>
</dbReference>
<keyword evidence="1" id="KW-0328">Glycosyltransferase</keyword>
<name>A0ABQ6MNW4_9STRA</name>
<protein>
    <recommendedName>
        <fullName evidence="2">Glycosyl transferase family 1 domain-containing protein</fullName>
    </recommendedName>
</protein>
<sequence length="838" mass="87871">MVGQPSPDGQTSRLLSLACALSRSGLYAVHYLSYAGSSYEALLPGLPGELAECGASFTAAEVFAPSQEEVDASGYDAEADPPCPPGELAAQCYRDGALRYLLAHPPGEGGPSPACSWCASVWSSLLSPLLPLAPSLLLLSATGLPADALPLLAARLLPEPPVAVLDLANLRPPLGLAADVLLSPSLSAASSPGLSAAAASADPLPADILVLPPAVAPPFLSPPAGDAAACPAAETPAALAALPCGPLHPNSGCALFLSLGRLAPEKSLGVALQAFHLAQARMPAGRAIHLAVVGGGRQLASLQRLSAHHAALLGVPDAVSFLGAVPHGAAPAYLAAADAFLNPNANPDETFCLANAEAMAQGVPVVSFGLGGPSDYLRGGETGFVGKTGFVAAEVSARGLADAILEAAGDERERRRIGEAGRALVAEAYAEENVLQDFHALFEAYKGHPERRAAAAKPRKPAVSFPSRDEMRVALDCEPGFRQAEALKVTVCGREDGACQGAALEKLAGACAERGHGGRAEVAFDVRGDRAELELHLRELGRSEVVAAYPRRSDGAVGRFCEEYEVAEETCGSVKRMLEEQFSATARHRGRLYDAVEGISYAHGLGNDAGADYSQLFSGLASFGYIITSHYACVEGCSWGDCVSLPDDPICFGSYYEQQLLTIDWAREEARAGNEVFKDLNPDAPAGVAGHSMGGQSALFASSYANATEHNIAAAVYHHAYTHEYPGPSVPFLAFTGQLDYVALPRQTYSFFDAGDANPVKGLSDRVEADHFEPEDDFMPWSSYNPLVPQYTAAWFKLHLENKRSEFGLDFHEWIYGEGAGSICGGDDGEMKKCDMRE</sequence>
<dbReference type="EMBL" id="BRYB01003076">
    <property type="protein sequence ID" value="GMI30013.1"/>
    <property type="molecule type" value="Genomic_DNA"/>
</dbReference>
<feature type="domain" description="Glycosyl transferase family 1" evidence="2">
    <location>
        <begin position="254"/>
        <end position="422"/>
    </location>
</feature>
<proteinExistence type="predicted"/>
<organism evidence="3 4">
    <name type="scientific">Tetraparma gracilis</name>
    <dbReference type="NCBI Taxonomy" id="2962635"/>
    <lineage>
        <taxon>Eukaryota</taxon>
        <taxon>Sar</taxon>
        <taxon>Stramenopiles</taxon>
        <taxon>Ochrophyta</taxon>
        <taxon>Bolidophyceae</taxon>
        <taxon>Parmales</taxon>
        <taxon>Triparmaceae</taxon>
        <taxon>Tetraparma</taxon>
    </lineage>
</organism>
<dbReference type="SUPFAM" id="SSF53756">
    <property type="entry name" value="UDP-Glycosyltransferase/glycogen phosphorylase"/>
    <property type="match status" value="1"/>
</dbReference>
<accession>A0ABQ6MNW4</accession>
<comment type="caution">
    <text evidence="3">The sequence shown here is derived from an EMBL/GenBank/DDBJ whole genome shotgun (WGS) entry which is preliminary data.</text>
</comment>
<evidence type="ECO:0000313" key="3">
    <source>
        <dbReference type="EMBL" id="GMI30013.1"/>
    </source>
</evidence>
<dbReference type="Proteomes" id="UP001165060">
    <property type="component" value="Unassembled WGS sequence"/>
</dbReference>
<dbReference type="Gene3D" id="3.40.50.1820">
    <property type="entry name" value="alpha/beta hydrolase"/>
    <property type="match status" value="1"/>
</dbReference>
<dbReference type="Gene3D" id="3.40.50.2000">
    <property type="entry name" value="Glycogen Phosphorylase B"/>
    <property type="match status" value="1"/>
</dbReference>
<dbReference type="InterPro" id="IPR050194">
    <property type="entry name" value="Glycosyltransferase_grp1"/>
</dbReference>
<dbReference type="InterPro" id="IPR001296">
    <property type="entry name" value="Glyco_trans_1"/>
</dbReference>
<evidence type="ECO:0000259" key="2">
    <source>
        <dbReference type="Pfam" id="PF00534"/>
    </source>
</evidence>
<reference evidence="3 4" key="1">
    <citation type="journal article" date="2023" name="Commun. Biol.">
        <title>Genome analysis of Parmales, the sister group of diatoms, reveals the evolutionary specialization of diatoms from phago-mixotrophs to photoautotrophs.</title>
        <authorList>
            <person name="Ban H."/>
            <person name="Sato S."/>
            <person name="Yoshikawa S."/>
            <person name="Yamada K."/>
            <person name="Nakamura Y."/>
            <person name="Ichinomiya M."/>
            <person name="Sato N."/>
            <person name="Blanc-Mathieu R."/>
            <person name="Endo H."/>
            <person name="Kuwata A."/>
            <person name="Ogata H."/>
        </authorList>
    </citation>
    <scope>NUCLEOTIDE SEQUENCE [LARGE SCALE GENOMIC DNA]</scope>
</reference>
<dbReference type="PANTHER" id="PTHR45947">
    <property type="entry name" value="SULFOQUINOVOSYL TRANSFERASE SQD2"/>
    <property type="match status" value="1"/>
</dbReference>
<evidence type="ECO:0000256" key="1">
    <source>
        <dbReference type="ARBA" id="ARBA00022676"/>
    </source>
</evidence>
<gene>
    <name evidence="3" type="ORF">TeGR_g2345</name>
</gene>
<evidence type="ECO:0000313" key="4">
    <source>
        <dbReference type="Proteomes" id="UP001165060"/>
    </source>
</evidence>